<evidence type="ECO:0000256" key="3">
    <source>
        <dbReference type="ARBA" id="ARBA00022475"/>
    </source>
</evidence>
<dbReference type="FunFam" id="3.80.10.10:FF:000111">
    <property type="entry name" value="LRR receptor-like serine/threonine-protein kinase ERECTA"/>
    <property type="match status" value="1"/>
</dbReference>
<evidence type="ECO:0000256" key="5">
    <source>
        <dbReference type="ARBA" id="ARBA00022692"/>
    </source>
</evidence>
<evidence type="ECO:0000256" key="1">
    <source>
        <dbReference type="ARBA" id="ARBA00004251"/>
    </source>
</evidence>
<keyword evidence="9" id="KW-0675">Receptor</keyword>
<keyword evidence="6" id="KW-0677">Repeat</keyword>
<evidence type="ECO:0000256" key="7">
    <source>
        <dbReference type="ARBA" id="ARBA00022989"/>
    </source>
</evidence>
<keyword evidence="5" id="KW-0812">Transmembrane</keyword>
<gene>
    <name evidence="11" type="ORF">L3X38_025899</name>
</gene>
<dbReference type="SUPFAM" id="SSF52058">
    <property type="entry name" value="L domain-like"/>
    <property type="match status" value="1"/>
</dbReference>
<dbReference type="Pfam" id="PF00560">
    <property type="entry name" value="LRR_1"/>
    <property type="match status" value="1"/>
</dbReference>
<dbReference type="AlphaFoldDB" id="A0AAD4W2L6"/>
<comment type="subcellular location">
    <subcellularLocation>
        <location evidence="1">Cell membrane</location>
        <topology evidence="1">Single-pass type I membrane protein</topology>
    </subcellularLocation>
</comment>
<dbReference type="Pfam" id="PF13855">
    <property type="entry name" value="LRR_8"/>
    <property type="match status" value="1"/>
</dbReference>
<dbReference type="InterPro" id="IPR001611">
    <property type="entry name" value="Leu-rich_rpt"/>
</dbReference>
<organism evidence="11 12">
    <name type="scientific">Prunus dulcis</name>
    <name type="common">Almond</name>
    <name type="synonym">Amygdalus dulcis</name>
    <dbReference type="NCBI Taxonomy" id="3755"/>
    <lineage>
        <taxon>Eukaryota</taxon>
        <taxon>Viridiplantae</taxon>
        <taxon>Streptophyta</taxon>
        <taxon>Embryophyta</taxon>
        <taxon>Tracheophyta</taxon>
        <taxon>Spermatophyta</taxon>
        <taxon>Magnoliopsida</taxon>
        <taxon>eudicotyledons</taxon>
        <taxon>Gunneridae</taxon>
        <taxon>Pentapetalae</taxon>
        <taxon>rosids</taxon>
        <taxon>fabids</taxon>
        <taxon>Rosales</taxon>
        <taxon>Rosaceae</taxon>
        <taxon>Amygdaloideae</taxon>
        <taxon>Amygdaleae</taxon>
        <taxon>Prunus</taxon>
    </lineage>
</organism>
<dbReference type="Proteomes" id="UP001054821">
    <property type="component" value="Chromosome 4"/>
</dbReference>
<keyword evidence="10" id="KW-0325">Glycoprotein</keyword>
<dbReference type="GO" id="GO:0005886">
    <property type="term" value="C:plasma membrane"/>
    <property type="evidence" value="ECO:0007669"/>
    <property type="project" value="UniProtKB-SubCell"/>
</dbReference>
<evidence type="ECO:0000256" key="4">
    <source>
        <dbReference type="ARBA" id="ARBA00022614"/>
    </source>
</evidence>
<keyword evidence="4" id="KW-0433">Leucine-rich repeat</keyword>
<reference evidence="11 12" key="1">
    <citation type="journal article" date="2022" name="G3 (Bethesda)">
        <title>Whole-genome sequence and methylome profiling of the almond [Prunus dulcis (Mill.) D.A. Webb] cultivar 'Nonpareil'.</title>
        <authorList>
            <person name="D'Amico-Willman K.M."/>
            <person name="Ouma W.Z."/>
            <person name="Meulia T."/>
            <person name="Sideli G.M."/>
            <person name="Gradziel T.M."/>
            <person name="Fresnedo-Ramirez J."/>
        </authorList>
    </citation>
    <scope>NUCLEOTIDE SEQUENCE [LARGE SCALE GENOMIC DNA]</scope>
    <source>
        <strain evidence="11">Clone GOH B32 T37-40</strain>
    </source>
</reference>
<keyword evidence="3" id="KW-1003">Cell membrane</keyword>
<evidence type="ECO:0000313" key="12">
    <source>
        <dbReference type="Proteomes" id="UP001054821"/>
    </source>
</evidence>
<sequence>MTVIKLQEHKLKYMEEYEYQDTMVVTIKGFDVEMVKIQTFFSTTDFSNNTFIGEIPNTICNLKSLKRLNFSHNELTGIIPPSFGDLSNLEWLDLPSNRLVGDIPAQFANLTSLEKFNLSENRLVGPIPHGKQFDTFENDLYSGNLGLCGFPCSKTCFPHQSSPLSLQEENDLEHGNGFDWKILLMGYASGVVIN</sequence>
<evidence type="ECO:0000256" key="9">
    <source>
        <dbReference type="ARBA" id="ARBA00023170"/>
    </source>
</evidence>
<proteinExistence type="inferred from homology"/>
<keyword evidence="7" id="KW-1133">Transmembrane helix</keyword>
<keyword evidence="12" id="KW-1185">Reference proteome</keyword>
<name>A0AAD4W2L6_PRUDU</name>
<evidence type="ECO:0000313" key="11">
    <source>
        <dbReference type="EMBL" id="KAI5335765.1"/>
    </source>
</evidence>
<evidence type="ECO:0000256" key="8">
    <source>
        <dbReference type="ARBA" id="ARBA00023136"/>
    </source>
</evidence>
<protein>
    <submittedName>
        <fullName evidence="11">Uncharacterized protein</fullName>
    </submittedName>
</protein>
<dbReference type="PANTHER" id="PTHR27004">
    <property type="entry name" value="RECEPTOR-LIKE PROTEIN 12 ISOFORM X1"/>
    <property type="match status" value="1"/>
</dbReference>
<comment type="similarity">
    <text evidence="2">Belongs to the RLP family.</text>
</comment>
<evidence type="ECO:0000256" key="2">
    <source>
        <dbReference type="ARBA" id="ARBA00009592"/>
    </source>
</evidence>
<dbReference type="EMBL" id="JAJFAZ020000004">
    <property type="protein sequence ID" value="KAI5335765.1"/>
    <property type="molecule type" value="Genomic_DNA"/>
</dbReference>
<evidence type="ECO:0000256" key="10">
    <source>
        <dbReference type="ARBA" id="ARBA00023180"/>
    </source>
</evidence>
<dbReference type="Gene3D" id="3.80.10.10">
    <property type="entry name" value="Ribonuclease Inhibitor"/>
    <property type="match status" value="1"/>
</dbReference>
<accession>A0AAD4W2L6</accession>
<dbReference type="PANTHER" id="PTHR27004:SF428">
    <property type="entry name" value="OS01G0160600 PROTEIN"/>
    <property type="match status" value="1"/>
</dbReference>
<keyword evidence="8" id="KW-0472">Membrane</keyword>
<evidence type="ECO:0000256" key="6">
    <source>
        <dbReference type="ARBA" id="ARBA00022737"/>
    </source>
</evidence>
<comment type="caution">
    <text evidence="11">The sequence shown here is derived from an EMBL/GenBank/DDBJ whole genome shotgun (WGS) entry which is preliminary data.</text>
</comment>
<dbReference type="InterPro" id="IPR032675">
    <property type="entry name" value="LRR_dom_sf"/>
</dbReference>